<sequence length="65" mass="7623">MNSQPQIPDPETRTRSIARWREICLMFDDVNMLLDEAIALAEADIRNSPINVERRQRARNLLETK</sequence>
<dbReference type="RefSeq" id="WP_283752556.1">
    <property type="nucleotide sequence ID" value="NZ_JAQOSP010000036.1"/>
</dbReference>
<protein>
    <submittedName>
        <fullName evidence="1">Uncharacterized protein</fullName>
    </submittedName>
</protein>
<reference evidence="1 2" key="1">
    <citation type="submission" date="2023-01" db="EMBL/GenBank/DDBJ databases">
        <title>Novel diversity within Roseofilum (Cyanobacteria; Desertifilaceae) from marine benthic mats with descriptions of four novel species.</title>
        <authorList>
            <person name="Wang Y."/>
            <person name="Berthold D.E."/>
            <person name="Hu J."/>
            <person name="Lefler F.W."/>
            <person name="Laughinghouse H.D. IV."/>
        </authorList>
    </citation>
    <scope>NUCLEOTIDE SEQUENCE [LARGE SCALE GENOMIC DNA]</scope>
    <source>
        <strain evidence="1 2">BLCC-M154</strain>
    </source>
</reference>
<accession>A0ABT7APF9</accession>
<proteinExistence type="predicted"/>
<dbReference type="Proteomes" id="UP001235303">
    <property type="component" value="Unassembled WGS sequence"/>
</dbReference>
<name>A0ABT7APF9_9CYAN</name>
<keyword evidence="2" id="KW-1185">Reference proteome</keyword>
<dbReference type="EMBL" id="JAQOSP010000036">
    <property type="protein sequence ID" value="MDJ1168793.1"/>
    <property type="molecule type" value="Genomic_DNA"/>
</dbReference>
<gene>
    <name evidence="1" type="ORF">PMG71_05090</name>
</gene>
<evidence type="ECO:0000313" key="1">
    <source>
        <dbReference type="EMBL" id="MDJ1168793.1"/>
    </source>
</evidence>
<evidence type="ECO:0000313" key="2">
    <source>
        <dbReference type="Proteomes" id="UP001235303"/>
    </source>
</evidence>
<comment type="caution">
    <text evidence="1">The sequence shown here is derived from an EMBL/GenBank/DDBJ whole genome shotgun (WGS) entry which is preliminary data.</text>
</comment>
<organism evidence="1 2">
    <name type="scientific">Roseofilum acuticapitatum BLCC-M154</name>
    <dbReference type="NCBI Taxonomy" id="3022444"/>
    <lineage>
        <taxon>Bacteria</taxon>
        <taxon>Bacillati</taxon>
        <taxon>Cyanobacteriota</taxon>
        <taxon>Cyanophyceae</taxon>
        <taxon>Desertifilales</taxon>
        <taxon>Desertifilaceae</taxon>
        <taxon>Roseofilum</taxon>
        <taxon>Roseofilum acuticapitatum</taxon>
    </lineage>
</organism>